<dbReference type="GO" id="GO:0005524">
    <property type="term" value="F:ATP binding"/>
    <property type="evidence" value="ECO:0007669"/>
    <property type="project" value="UniProtKB-KW"/>
</dbReference>
<keyword evidence="7" id="KW-0067">ATP-binding</keyword>
<dbReference type="HOGENOM" id="CLU_634157_0_0_9"/>
<keyword evidence="9" id="KW-0812">Transmembrane</keyword>
<keyword evidence="5" id="KW-0547">Nucleotide-binding</keyword>
<accession>A6LZX3</accession>
<dbReference type="KEGG" id="cbe:Cbei_3786"/>
<evidence type="ECO:0000313" key="13">
    <source>
        <dbReference type="Proteomes" id="UP000000565"/>
    </source>
</evidence>
<evidence type="ECO:0000256" key="8">
    <source>
        <dbReference type="ARBA" id="ARBA00023012"/>
    </source>
</evidence>
<evidence type="ECO:0000313" key="12">
    <source>
        <dbReference type="EMBL" id="ABR35903.1"/>
    </source>
</evidence>
<evidence type="ECO:0000256" key="3">
    <source>
        <dbReference type="ARBA" id="ARBA00022553"/>
    </source>
</evidence>
<evidence type="ECO:0000256" key="9">
    <source>
        <dbReference type="SAM" id="Phobius"/>
    </source>
</evidence>
<evidence type="ECO:0000256" key="6">
    <source>
        <dbReference type="ARBA" id="ARBA00022777"/>
    </source>
</evidence>
<dbReference type="GO" id="GO:0046983">
    <property type="term" value="F:protein dimerization activity"/>
    <property type="evidence" value="ECO:0007669"/>
    <property type="project" value="InterPro"/>
</dbReference>
<dbReference type="EMBL" id="CP000721">
    <property type="protein sequence ID" value="ABR35903.1"/>
    <property type="molecule type" value="Genomic_DNA"/>
</dbReference>
<keyword evidence="8" id="KW-0902">Two-component regulatory system</keyword>
<keyword evidence="4" id="KW-0808">Transferase</keyword>
<keyword evidence="9" id="KW-0472">Membrane</keyword>
<feature type="transmembrane region" description="Helical" evidence="9">
    <location>
        <begin position="85"/>
        <end position="115"/>
    </location>
</feature>
<keyword evidence="3" id="KW-0597">Phosphoprotein</keyword>
<dbReference type="InterPro" id="IPR011712">
    <property type="entry name" value="Sig_transdc_His_kin_sub3_dim/P"/>
</dbReference>
<protein>
    <recommendedName>
        <fullName evidence="2">histidine kinase</fullName>
        <ecNumber evidence="2">2.7.13.3</ecNumber>
    </recommendedName>
</protein>
<reference evidence="12 13" key="3">
    <citation type="journal article" date="2012" name="BMC Genomics">
        <title>Genome-wide dynamic transcriptional profiling in clostridium beijerinckii NCIMB 8052 using single-nucleotide resolution RNA-Seq.</title>
        <authorList>
            <person name="Wang Y."/>
            <person name="Li X."/>
            <person name="Mao Y."/>
            <person name="Blaschek H.P."/>
        </authorList>
    </citation>
    <scope>NUCLEOTIDE SEQUENCE [LARGE SCALE GENOMIC DNA]</scope>
    <source>
        <strain evidence="13">ATCC 51743 / NCIMB 8052</strain>
    </source>
</reference>
<evidence type="ECO:0000259" key="10">
    <source>
        <dbReference type="Pfam" id="PF02518"/>
    </source>
</evidence>
<keyword evidence="9" id="KW-1133">Transmembrane helix</keyword>
<dbReference type="GO" id="GO:0000155">
    <property type="term" value="F:phosphorelay sensor kinase activity"/>
    <property type="evidence" value="ECO:0007669"/>
    <property type="project" value="InterPro"/>
</dbReference>
<dbReference type="PANTHER" id="PTHR24421">
    <property type="entry name" value="NITRATE/NITRITE SENSOR PROTEIN NARX-RELATED"/>
    <property type="match status" value="1"/>
</dbReference>
<evidence type="ECO:0000256" key="4">
    <source>
        <dbReference type="ARBA" id="ARBA00022679"/>
    </source>
</evidence>
<dbReference type="EC" id="2.7.13.3" evidence="2"/>
<feature type="transmembrane region" description="Helical" evidence="9">
    <location>
        <begin position="54"/>
        <end position="73"/>
    </location>
</feature>
<dbReference type="GO" id="GO:0016020">
    <property type="term" value="C:membrane"/>
    <property type="evidence" value="ECO:0007669"/>
    <property type="project" value="InterPro"/>
</dbReference>
<reference evidence="12 13" key="1">
    <citation type="submission" date="2007-06" db="EMBL/GenBank/DDBJ databases">
        <title>Complete sequence of Clostridium beijerinckii NCIMB 8052.</title>
        <authorList>
            <consortium name="US DOE Joint Genome Institute"/>
            <person name="Copeland A."/>
            <person name="Lucas S."/>
            <person name="Lapidus A."/>
            <person name="Barry K."/>
            <person name="Detter J.C."/>
            <person name="Glavina del Rio T."/>
            <person name="Hammon N."/>
            <person name="Israni S."/>
            <person name="Dalin E."/>
            <person name="Tice H."/>
            <person name="Pitluck S."/>
            <person name="Sims D."/>
            <person name="Brettin T."/>
            <person name="Bruce D."/>
            <person name="Tapia R."/>
            <person name="Brainard J."/>
            <person name="Schmutz J."/>
            <person name="Larimer F."/>
            <person name="Land M."/>
            <person name="Hauser L."/>
            <person name="Kyrpides N."/>
            <person name="Mikhailova N."/>
            <person name="Bennet G."/>
            <person name="Cann I."/>
            <person name="Chen J.-S."/>
            <person name="Contreras A.L."/>
            <person name="Jones D."/>
            <person name="Kashket E."/>
            <person name="Mitchell W."/>
            <person name="Stoddard S."/>
            <person name="Schwarz W."/>
            <person name="Qureshi N."/>
            <person name="Young M."/>
            <person name="Shi Z."/>
            <person name="Ezeji T."/>
            <person name="White B."/>
            <person name="Blaschek H."/>
            <person name="Richardson P."/>
        </authorList>
    </citation>
    <scope>NUCLEOTIDE SEQUENCE [LARGE SCALE GENOMIC DNA]</scope>
    <source>
        <strain evidence="13">ATCC 51743 / NCIMB 8052</strain>
    </source>
</reference>
<feature type="transmembrane region" description="Helical" evidence="9">
    <location>
        <begin position="161"/>
        <end position="184"/>
    </location>
</feature>
<sequence>MDKRYNMNQFDELLWKNEIETNKTVSKAMRIVLYFCFAAGFLNLIHVFDAVQNVMVKMNVLLIIPLLLPTILVDIFELKKAWIKYLILTCAVISTGICYTLLTFQTVLMFVIPTILASMYFRKKQLIVVIIESVFNILIAHLLSFYFLMEPWVEPFTGLKNIMIYGAVPRILQYLCCGSLFYILCNRTSGLMLNYHKFIKDKEVFELEKSIALQKIKYEEREQVSRDIHNSVGHTIMAAIMSLDAAEEVYNKNSKKAMEKIKFANIRMRESLEAIRKAVRGVNTKENGQTIEDVMKLINVNIDKLKDDFNIKIRAKIDYSEQQLKMQSICIERIDFLIGALQELVTNSVKHGNATAIIVIINVDRNNINIIVQDNGTGIQSMRNYEELLDSGFGIKKIRNYLISIGGILKIENQEGLLVMLKIPTRAGDRNE</sequence>
<dbReference type="Gene3D" id="1.20.5.1930">
    <property type="match status" value="1"/>
</dbReference>
<evidence type="ECO:0000259" key="11">
    <source>
        <dbReference type="Pfam" id="PF07730"/>
    </source>
</evidence>
<feature type="transmembrane region" description="Helical" evidence="9">
    <location>
        <begin position="127"/>
        <end position="149"/>
    </location>
</feature>
<keyword evidence="6 12" id="KW-0418">Kinase</keyword>
<dbReference type="Proteomes" id="UP000000565">
    <property type="component" value="Chromosome"/>
</dbReference>
<dbReference type="Gene3D" id="3.30.565.10">
    <property type="entry name" value="Histidine kinase-like ATPase, C-terminal domain"/>
    <property type="match status" value="1"/>
</dbReference>
<dbReference type="eggNOG" id="COG4585">
    <property type="taxonomic scope" value="Bacteria"/>
</dbReference>
<evidence type="ECO:0000256" key="7">
    <source>
        <dbReference type="ARBA" id="ARBA00022840"/>
    </source>
</evidence>
<evidence type="ECO:0000256" key="1">
    <source>
        <dbReference type="ARBA" id="ARBA00000085"/>
    </source>
</evidence>
<proteinExistence type="predicted"/>
<dbReference type="InterPro" id="IPR050482">
    <property type="entry name" value="Sensor_HK_TwoCompSys"/>
</dbReference>
<dbReference type="SUPFAM" id="SSF55874">
    <property type="entry name" value="ATPase domain of HSP90 chaperone/DNA topoisomerase II/histidine kinase"/>
    <property type="match status" value="1"/>
</dbReference>
<evidence type="ECO:0000256" key="5">
    <source>
        <dbReference type="ARBA" id="ARBA00022741"/>
    </source>
</evidence>
<dbReference type="AlphaFoldDB" id="A6LZX3"/>
<feature type="transmembrane region" description="Helical" evidence="9">
    <location>
        <begin position="31"/>
        <end position="48"/>
    </location>
</feature>
<organism evidence="12 13">
    <name type="scientific">Clostridium beijerinckii (strain ATCC 51743 / NCIMB 8052)</name>
    <name type="common">Clostridium acetobutylicum</name>
    <dbReference type="NCBI Taxonomy" id="290402"/>
    <lineage>
        <taxon>Bacteria</taxon>
        <taxon>Bacillati</taxon>
        <taxon>Bacillota</taxon>
        <taxon>Clostridia</taxon>
        <taxon>Eubacteriales</taxon>
        <taxon>Clostridiaceae</taxon>
        <taxon>Clostridium</taxon>
    </lineage>
</organism>
<evidence type="ECO:0000256" key="2">
    <source>
        <dbReference type="ARBA" id="ARBA00012438"/>
    </source>
</evidence>
<gene>
    <name evidence="12" type="ordered locus">Cbei_3786</name>
</gene>
<dbReference type="InterPro" id="IPR036890">
    <property type="entry name" value="HATPase_C_sf"/>
</dbReference>
<comment type="catalytic activity">
    <reaction evidence="1">
        <text>ATP + protein L-histidine = ADP + protein N-phospho-L-histidine.</text>
        <dbReference type="EC" id="2.7.13.3"/>
    </reaction>
</comment>
<dbReference type="InterPro" id="IPR003594">
    <property type="entry name" value="HATPase_dom"/>
</dbReference>
<dbReference type="Pfam" id="PF07730">
    <property type="entry name" value="HisKA_3"/>
    <property type="match status" value="1"/>
</dbReference>
<feature type="domain" description="Signal transduction histidine kinase subgroup 3 dimerisation and phosphoacceptor" evidence="11">
    <location>
        <begin position="220"/>
        <end position="284"/>
    </location>
</feature>
<feature type="domain" description="Histidine kinase/HSP90-like ATPase" evidence="10">
    <location>
        <begin position="335"/>
        <end position="425"/>
    </location>
</feature>
<reference evidence="12 13" key="2">
    <citation type="journal article" date="2011" name="BMC Genomics">
        <title>Single-nucleotide resolution analysis of the transcriptome structure of Clostridium beijerinckii NCIMB 8052 using RNA-Seq.</title>
        <authorList>
            <person name="Wang Y."/>
            <person name="Li X."/>
            <person name="Mao Y."/>
            <person name="Blaschek H.P."/>
        </authorList>
    </citation>
    <scope>NUCLEOTIDE SEQUENCE [LARGE SCALE GENOMIC DNA]</scope>
    <source>
        <strain evidence="13">ATCC 51743 / NCIMB 8052</strain>
    </source>
</reference>
<dbReference type="Pfam" id="PF02518">
    <property type="entry name" value="HATPase_c"/>
    <property type="match status" value="1"/>
</dbReference>
<dbReference type="PANTHER" id="PTHR24421:SF10">
    <property type="entry name" value="NITRATE_NITRITE SENSOR PROTEIN NARQ"/>
    <property type="match status" value="1"/>
</dbReference>
<name>A6LZX3_CLOB8</name>